<keyword evidence="1" id="KW-0001">2Fe-2S</keyword>
<dbReference type="CDD" id="cd03469">
    <property type="entry name" value="Rieske_RO_Alpha_N"/>
    <property type="match status" value="1"/>
</dbReference>
<keyword evidence="5" id="KW-0411">Iron-sulfur</keyword>
<evidence type="ECO:0000313" key="7">
    <source>
        <dbReference type="EMBL" id="PSB32199.1"/>
    </source>
</evidence>
<dbReference type="GO" id="GO:0004497">
    <property type="term" value="F:monooxygenase activity"/>
    <property type="evidence" value="ECO:0007669"/>
    <property type="project" value="UniProtKB-ARBA"/>
</dbReference>
<dbReference type="InterPro" id="IPR044043">
    <property type="entry name" value="VanA_C_cat"/>
</dbReference>
<reference evidence="8" key="1">
    <citation type="submission" date="2018-02" db="EMBL/GenBank/DDBJ databases">
        <authorList>
            <person name="Moore K."/>
            <person name="Momper L."/>
        </authorList>
    </citation>
    <scope>NUCLEOTIDE SEQUENCE [LARGE SCALE GENOMIC DNA]</scope>
    <source>
        <strain evidence="8">ULC18</strain>
    </source>
</reference>
<dbReference type="PANTHER" id="PTHR21266:SF60">
    <property type="entry name" value="3-KETOSTEROID-9-ALPHA-MONOOXYGENASE, OXYGENASE COMPONENT"/>
    <property type="match status" value="1"/>
</dbReference>
<dbReference type="RefSeq" id="WP_106255411.1">
    <property type="nucleotide sequence ID" value="NZ_CAWNSW010000017.1"/>
</dbReference>
<dbReference type="EMBL" id="PVWK01000029">
    <property type="protein sequence ID" value="PSB32199.1"/>
    <property type="molecule type" value="Genomic_DNA"/>
</dbReference>
<comment type="caution">
    <text evidence="7">The sequence shown here is derived from an EMBL/GenBank/DDBJ whole genome shotgun (WGS) entry which is preliminary data.</text>
</comment>
<evidence type="ECO:0000256" key="5">
    <source>
        <dbReference type="ARBA" id="ARBA00023014"/>
    </source>
</evidence>
<dbReference type="GO" id="GO:0046872">
    <property type="term" value="F:metal ion binding"/>
    <property type="evidence" value="ECO:0007669"/>
    <property type="project" value="UniProtKB-KW"/>
</dbReference>
<evidence type="ECO:0000256" key="1">
    <source>
        <dbReference type="ARBA" id="ARBA00022714"/>
    </source>
</evidence>
<dbReference type="InterPro" id="IPR050584">
    <property type="entry name" value="Cholesterol_7-desaturase"/>
</dbReference>
<evidence type="ECO:0000256" key="3">
    <source>
        <dbReference type="ARBA" id="ARBA00023002"/>
    </source>
</evidence>
<dbReference type="OrthoDB" id="477744at2"/>
<protein>
    <submittedName>
        <fullName evidence="7">Rieske (2Fe-2S) protein</fullName>
    </submittedName>
</protein>
<dbReference type="PANTHER" id="PTHR21266">
    <property type="entry name" value="IRON-SULFUR DOMAIN CONTAINING PROTEIN"/>
    <property type="match status" value="1"/>
</dbReference>
<evidence type="ECO:0000313" key="8">
    <source>
        <dbReference type="Proteomes" id="UP000239576"/>
    </source>
</evidence>
<accession>A0A2T1EHI6</accession>
<dbReference type="GO" id="GO:0051537">
    <property type="term" value="F:2 iron, 2 sulfur cluster binding"/>
    <property type="evidence" value="ECO:0007669"/>
    <property type="project" value="UniProtKB-KW"/>
</dbReference>
<dbReference type="Pfam" id="PF00355">
    <property type="entry name" value="Rieske"/>
    <property type="match status" value="1"/>
</dbReference>
<keyword evidence="2" id="KW-0479">Metal-binding</keyword>
<dbReference type="Gene3D" id="2.102.10.10">
    <property type="entry name" value="Rieske [2Fe-2S] iron-sulphur domain"/>
    <property type="match status" value="1"/>
</dbReference>
<keyword evidence="4" id="KW-0408">Iron</keyword>
<keyword evidence="8" id="KW-1185">Reference proteome</keyword>
<feature type="domain" description="Rieske" evidence="6">
    <location>
        <begin position="13"/>
        <end position="116"/>
    </location>
</feature>
<reference evidence="7 8" key="2">
    <citation type="submission" date="2018-03" db="EMBL/GenBank/DDBJ databases">
        <title>The ancient ancestry and fast evolution of plastids.</title>
        <authorList>
            <person name="Moore K.R."/>
            <person name="Magnabosco C."/>
            <person name="Momper L."/>
            <person name="Gold D.A."/>
            <person name="Bosak T."/>
            <person name="Fournier G.P."/>
        </authorList>
    </citation>
    <scope>NUCLEOTIDE SEQUENCE [LARGE SCALE GENOMIC DNA]</scope>
    <source>
        <strain evidence="7 8">ULC18</strain>
    </source>
</reference>
<dbReference type="InterPro" id="IPR036922">
    <property type="entry name" value="Rieske_2Fe-2S_sf"/>
</dbReference>
<name>A0A2T1EHI6_9CYAN</name>
<dbReference type="InterPro" id="IPR017941">
    <property type="entry name" value="Rieske_2Fe-2S"/>
</dbReference>
<dbReference type="SUPFAM" id="SSF55961">
    <property type="entry name" value="Bet v1-like"/>
    <property type="match status" value="1"/>
</dbReference>
<evidence type="ECO:0000256" key="4">
    <source>
        <dbReference type="ARBA" id="ARBA00023004"/>
    </source>
</evidence>
<dbReference type="AlphaFoldDB" id="A0A2T1EHI6"/>
<dbReference type="GO" id="GO:0016705">
    <property type="term" value="F:oxidoreductase activity, acting on paired donors, with incorporation or reduction of molecular oxygen"/>
    <property type="evidence" value="ECO:0007669"/>
    <property type="project" value="UniProtKB-ARBA"/>
</dbReference>
<dbReference type="SUPFAM" id="SSF50022">
    <property type="entry name" value="ISP domain"/>
    <property type="match status" value="1"/>
</dbReference>
<gene>
    <name evidence="7" type="ORF">C7B82_06050</name>
</gene>
<proteinExistence type="predicted"/>
<keyword evidence="3" id="KW-0560">Oxidoreductase</keyword>
<dbReference type="Proteomes" id="UP000239576">
    <property type="component" value="Unassembled WGS sequence"/>
</dbReference>
<sequence length="338" mass="38481">MLITQQPILKRFWYPVMPIASLQEAPQAFTLLGQPLVLWLDGDGKPAATEDRCCHRSAQLSKGQVIDGNIRCPYHGWSFDGTGACVKVPQLTTDHIPRTYKVSGYQCKERYGYVWVCMGEPLHGLPDIPEATDTGFRQIHEFYETWHASGLRIMENSFDSAHGNFVHARSWGDMSNPVPPPIDEITDTETGFLMKHWVEVLNPDLQKQNLGIADEKTIRTNERRWFMPFARTLKIQYPNGLIHLIFSAATPIDDKTSQLIQFCFRNDTEADAKAADVIAFDRTVTQEDREILETTDYDAPLDICQEQHMASDKPGILMRHKLAALLKAHGEVEQRRQD</sequence>
<dbReference type="PROSITE" id="PS51296">
    <property type="entry name" value="RIESKE"/>
    <property type="match status" value="1"/>
</dbReference>
<organism evidence="7 8">
    <name type="scientific">Stenomitos frigidus ULC18</name>
    <dbReference type="NCBI Taxonomy" id="2107698"/>
    <lineage>
        <taxon>Bacteria</taxon>
        <taxon>Bacillati</taxon>
        <taxon>Cyanobacteriota</taxon>
        <taxon>Cyanophyceae</taxon>
        <taxon>Leptolyngbyales</taxon>
        <taxon>Leptolyngbyaceae</taxon>
        <taxon>Stenomitos</taxon>
    </lineage>
</organism>
<evidence type="ECO:0000259" key="6">
    <source>
        <dbReference type="PROSITE" id="PS51296"/>
    </source>
</evidence>
<dbReference type="Pfam" id="PF19112">
    <property type="entry name" value="VanA_C"/>
    <property type="match status" value="1"/>
</dbReference>
<dbReference type="Gene3D" id="3.90.380.10">
    <property type="entry name" value="Naphthalene 1,2-dioxygenase Alpha Subunit, Chain A, domain 1"/>
    <property type="match status" value="1"/>
</dbReference>
<evidence type="ECO:0000256" key="2">
    <source>
        <dbReference type="ARBA" id="ARBA00022723"/>
    </source>
</evidence>